<dbReference type="FunFam" id="1.20.58.340:FF:000012">
    <property type="entry name" value="Magnesium transport protein CorA"/>
    <property type="match status" value="1"/>
</dbReference>
<dbReference type="RefSeq" id="WP_066646081.1">
    <property type="nucleotide sequence ID" value="NZ_CP060286.1"/>
</dbReference>
<comment type="subcellular location">
    <subcellularLocation>
        <location evidence="1">Cell membrane</location>
        <topology evidence="1">Multi-pass membrane protein</topology>
    </subcellularLocation>
    <subcellularLocation>
        <location evidence="8">Membrane</location>
        <topology evidence="8">Multi-pass membrane protein</topology>
    </subcellularLocation>
</comment>
<sequence length="344" mass="39554">MDFKKNPEDGTNGRNECEAIEIIDYDAQNYRAYHLKTADPNDLAGLSVIPEGGVRWINVDAQCEDGLLRALGDAFQIHPLIIENIRNRNQRPKIEEYKDFLYIVAKMIYYAGDSLVSEHMNFILGYRYVITLGETKGDVFGRIRSFLENESAHVRTCGPDYLMYLLLDAIVDGYFDVLETLSDQIDELEERIMESNSQEHLLQIREFKKTLLKLNRNIWPLRDVASLMGKESTELVRATTEPYLRDVYNHIVQAIDTTETCRELLSGLTDLHLSNTSNRLNEIMKVLTIISTIFIPLSFLAGVYGMNFKYMPELGLRWGYGAVWALMLAVAGAMVCYFKKKKWF</sequence>
<dbReference type="InterPro" id="IPR002523">
    <property type="entry name" value="MgTranspt_CorA/ZnTranspt_ZntB"/>
</dbReference>
<keyword evidence="8" id="KW-0406">Ion transport</keyword>
<keyword evidence="9" id="KW-0175">Coiled coil</keyword>
<dbReference type="NCBIfam" id="TIGR00383">
    <property type="entry name" value="corA"/>
    <property type="match status" value="1"/>
</dbReference>
<feature type="coiled-coil region" evidence="9">
    <location>
        <begin position="171"/>
        <end position="205"/>
    </location>
</feature>
<evidence type="ECO:0000256" key="8">
    <source>
        <dbReference type="RuleBase" id="RU362010"/>
    </source>
</evidence>
<dbReference type="EMBL" id="VWXL01000103">
    <property type="protein sequence ID" value="MVB12766.1"/>
    <property type="molecule type" value="Genomic_DNA"/>
</dbReference>
<keyword evidence="12" id="KW-1185">Reference proteome</keyword>
<dbReference type="GO" id="GO:0050897">
    <property type="term" value="F:cobalt ion binding"/>
    <property type="evidence" value="ECO:0007669"/>
    <property type="project" value="TreeGrafter"/>
</dbReference>
<dbReference type="GO" id="GO:0015087">
    <property type="term" value="F:cobalt ion transmembrane transporter activity"/>
    <property type="evidence" value="ECO:0007669"/>
    <property type="project" value="UniProtKB-UniRule"/>
</dbReference>
<accession>A0A6N8I3P3</accession>
<evidence type="ECO:0000256" key="9">
    <source>
        <dbReference type="SAM" id="Coils"/>
    </source>
</evidence>
<evidence type="ECO:0000256" key="5">
    <source>
        <dbReference type="ARBA" id="ARBA00022692"/>
    </source>
</evidence>
<dbReference type="KEGG" id="cfem:HCR03_16725"/>
<name>A0A6N8I3P3_9FIRM</name>
<dbReference type="PANTHER" id="PTHR46494">
    <property type="entry name" value="CORA FAMILY METAL ION TRANSPORTER (EUROFUNG)"/>
    <property type="match status" value="1"/>
</dbReference>
<dbReference type="GO" id="GO:0015095">
    <property type="term" value="F:magnesium ion transmembrane transporter activity"/>
    <property type="evidence" value="ECO:0007669"/>
    <property type="project" value="UniProtKB-UniRule"/>
</dbReference>
<dbReference type="Gene3D" id="3.30.460.20">
    <property type="entry name" value="CorA soluble domain-like"/>
    <property type="match status" value="1"/>
</dbReference>
<dbReference type="Pfam" id="PF01544">
    <property type="entry name" value="CorA"/>
    <property type="match status" value="1"/>
</dbReference>
<dbReference type="EMBL" id="CP060286">
    <property type="protein sequence ID" value="QNK40293.1"/>
    <property type="molecule type" value="Genomic_DNA"/>
</dbReference>
<dbReference type="GO" id="GO:0000287">
    <property type="term" value="F:magnesium ion binding"/>
    <property type="evidence" value="ECO:0007669"/>
    <property type="project" value="TreeGrafter"/>
</dbReference>
<keyword evidence="5 8" id="KW-0812">Transmembrane</keyword>
<proteinExistence type="inferred from homology"/>
<comment type="function">
    <text evidence="8">Mediates influx of magnesium ions.</text>
</comment>
<feature type="transmembrane region" description="Helical" evidence="8">
    <location>
        <begin position="318"/>
        <end position="338"/>
    </location>
</feature>
<evidence type="ECO:0000256" key="7">
    <source>
        <dbReference type="ARBA" id="ARBA00023136"/>
    </source>
</evidence>
<evidence type="ECO:0000313" key="10">
    <source>
        <dbReference type="EMBL" id="MVB12766.1"/>
    </source>
</evidence>
<keyword evidence="6 8" id="KW-1133">Transmembrane helix</keyword>
<comment type="similarity">
    <text evidence="2 8">Belongs to the CorA metal ion transporter (MIT) (TC 1.A.35) family.</text>
</comment>
<dbReference type="CDD" id="cd12828">
    <property type="entry name" value="TmCorA-like_1"/>
    <property type="match status" value="1"/>
</dbReference>
<dbReference type="InterPro" id="IPR004488">
    <property type="entry name" value="Mg/Co-transport_prot_CorA"/>
</dbReference>
<dbReference type="SUPFAM" id="SSF143865">
    <property type="entry name" value="CorA soluble domain-like"/>
    <property type="match status" value="1"/>
</dbReference>
<gene>
    <name evidence="8 10" type="primary">corA</name>
    <name evidence="10" type="ORF">CAFE_35110</name>
    <name evidence="11" type="ORF">HCR03_16725</name>
</gene>
<evidence type="ECO:0000313" key="11">
    <source>
        <dbReference type="EMBL" id="QNK40293.1"/>
    </source>
</evidence>
<dbReference type="InterPro" id="IPR045861">
    <property type="entry name" value="CorA_cytoplasmic_dom"/>
</dbReference>
<organism evidence="10 12">
    <name type="scientific">Caproicibacter fermentans</name>
    <dbReference type="NCBI Taxonomy" id="2576756"/>
    <lineage>
        <taxon>Bacteria</taxon>
        <taxon>Bacillati</taxon>
        <taxon>Bacillota</taxon>
        <taxon>Clostridia</taxon>
        <taxon>Eubacteriales</taxon>
        <taxon>Acutalibacteraceae</taxon>
        <taxon>Caproicibacter</taxon>
    </lineage>
</organism>
<evidence type="ECO:0000256" key="4">
    <source>
        <dbReference type="ARBA" id="ARBA00022475"/>
    </source>
</evidence>
<keyword evidence="3 8" id="KW-0813">Transport</keyword>
<reference evidence="11 13" key="2">
    <citation type="submission" date="2020-08" db="EMBL/GenBank/DDBJ databases">
        <title>The isolate Caproiciproducens sp. 7D4C2 produces n-caproate at mildly acidic conditions from hexoses: genome and rBOX comparison with related strains and chain-elongating bacteria.</title>
        <authorList>
            <person name="Esquivel-Elizondo S."/>
            <person name="Bagci C."/>
            <person name="Temovska M."/>
            <person name="Jeon B.S."/>
            <person name="Bessarab I."/>
            <person name="Williams R.B.H."/>
            <person name="Huson D.H."/>
            <person name="Angenent L.T."/>
        </authorList>
    </citation>
    <scope>NUCLEOTIDE SEQUENCE [LARGE SCALE GENOMIC DNA]</scope>
    <source>
        <strain evidence="11 13">7D4C2</strain>
    </source>
</reference>
<evidence type="ECO:0000256" key="1">
    <source>
        <dbReference type="ARBA" id="ARBA00004651"/>
    </source>
</evidence>
<dbReference type="Proteomes" id="UP000515909">
    <property type="component" value="Chromosome"/>
</dbReference>
<evidence type="ECO:0000256" key="6">
    <source>
        <dbReference type="ARBA" id="ARBA00022989"/>
    </source>
</evidence>
<keyword evidence="8" id="KW-0460">Magnesium</keyword>
<evidence type="ECO:0000313" key="13">
    <source>
        <dbReference type="Proteomes" id="UP000515909"/>
    </source>
</evidence>
<evidence type="ECO:0000313" key="12">
    <source>
        <dbReference type="Proteomes" id="UP000469440"/>
    </source>
</evidence>
<dbReference type="AlphaFoldDB" id="A0A6N8I3P3"/>
<feature type="transmembrane region" description="Helical" evidence="8">
    <location>
        <begin position="286"/>
        <end position="306"/>
    </location>
</feature>
<dbReference type="Gene3D" id="1.20.58.340">
    <property type="entry name" value="Magnesium transport protein CorA, transmembrane region"/>
    <property type="match status" value="2"/>
</dbReference>
<accession>A0A7G8T9K2</accession>
<evidence type="ECO:0000256" key="2">
    <source>
        <dbReference type="ARBA" id="ARBA00009765"/>
    </source>
</evidence>
<dbReference type="Proteomes" id="UP000469440">
    <property type="component" value="Unassembled WGS sequence"/>
</dbReference>
<dbReference type="OrthoDB" id="9803416at2"/>
<dbReference type="SUPFAM" id="SSF144083">
    <property type="entry name" value="Magnesium transport protein CorA, transmembrane region"/>
    <property type="match status" value="1"/>
</dbReference>
<dbReference type="GO" id="GO:0005886">
    <property type="term" value="C:plasma membrane"/>
    <property type="evidence" value="ECO:0007669"/>
    <property type="project" value="UniProtKB-SubCell"/>
</dbReference>
<keyword evidence="7 8" id="KW-0472">Membrane</keyword>
<keyword evidence="4 8" id="KW-1003">Cell membrane</keyword>
<reference evidence="10 12" key="1">
    <citation type="submission" date="2019-09" db="EMBL/GenBank/DDBJ databases">
        <title>Genome sequence of Clostridium sp. EA1.</title>
        <authorList>
            <person name="Poehlein A."/>
            <person name="Bengelsdorf F.R."/>
            <person name="Daniel R."/>
        </authorList>
    </citation>
    <scope>NUCLEOTIDE SEQUENCE [LARGE SCALE GENOMIC DNA]</scope>
    <source>
        <strain evidence="10 12">EA1</strain>
    </source>
</reference>
<evidence type="ECO:0000256" key="3">
    <source>
        <dbReference type="ARBA" id="ARBA00022448"/>
    </source>
</evidence>
<dbReference type="PANTHER" id="PTHR46494:SF1">
    <property type="entry name" value="CORA FAMILY METAL ION TRANSPORTER (EUROFUNG)"/>
    <property type="match status" value="1"/>
</dbReference>
<dbReference type="InterPro" id="IPR045863">
    <property type="entry name" value="CorA_TM1_TM2"/>
</dbReference>
<protein>
    <recommendedName>
        <fullName evidence="8">Magnesium transport protein CorA</fullName>
    </recommendedName>
</protein>